<evidence type="ECO:0000256" key="1">
    <source>
        <dbReference type="ARBA" id="ARBA00004651"/>
    </source>
</evidence>
<dbReference type="Pfam" id="PF09924">
    <property type="entry name" value="LPG_synthase_C"/>
    <property type="match status" value="1"/>
</dbReference>
<evidence type="ECO:0000313" key="17">
    <source>
        <dbReference type="Proteomes" id="UP001357223"/>
    </source>
</evidence>
<evidence type="ECO:0000256" key="11">
    <source>
        <dbReference type="ARBA" id="ARBA00023251"/>
    </source>
</evidence>
<evidence type="ECO:0000256" key="4">
    <source>
        <dbReference type="ARBA" id="ARBA00021546"/>
    </source>
</evidence>
<feature type="transmembrane region" description="Helical" evidence="14">
    <location>
        <begin position="164"/>
        <end position="185"/>
    </location>
</feature>
<organism evidence="16 17">
    <name type="scientific">Niallia oryzisoli</name>
    <dbReference type="NCBI Taxonomy" id="1737571"/>
    <lineage>
        <taxon>Bacteria</taxon>
        <taxon>Bacillati</taxon>
        <taxon>Bacillota</taxon>
        <taxon>Bacilli</taxon>
        <taxon>Bacillales</taxon>
        <taxon>Bacillaceae</taxon>
        <taxon>Niallia</taxon>
    </lineage>
</organism>
<feature type="transmembrane region" description="Helical" evidence="14">
    <location>
        <begin position="197"/>
        <end position="221"/>
    </location>
</feature>
<feature type="transmembrane region" description="Helical" evidence="14">
    <location>
        <begin position="51"/>
        <end position="71"/>
    </location>
</feature>
<feature type="transmembrane region" description="Helical" evidence="14">
    <location>
        <begin position="284"/>
        <end position="303"/>
    </location>
</feature>
<dbReference type="InterPro" id="IPR051211">
    <property type="entry name" value="PG_lysyltransferase"/>
</dbReference>
<dbReference type="InterPro" id="IPR022791">
    <property type="entry name" value="L-PG_synthase/AglD"/>
</dbReference>
<protein>
    <recommendedName>
        <fullName evidence="4 14">Phosphatidylglycerol lysyltransferase</fullName>
        <ecNumber evidence="3 14">2.3.2.3</ecNumber>
    </recommendedName>
    <alternativeName>
        <fullName evidence="12 14">Lysylphosphatidylglycerol synthase</fullName>
    </alternativeName>
</protein>
<keyword evidence="7 14" id="KW-0812">Transmembrane</keyword>
<dbReference type="SUPFAM" id="SSF55729">
    <property type="entry name" value="Acyl-CoA N-acyltransferases (Nat)"/>
    <property type="match status" value="1"/>
</dbReference>
<dbReference type="EMBL" id="CP137640">
    <property type="protein sequence ID" value="WVX81466.1"/>
    <property type="molecule type" value="Genomic_DNA"/>
</dbReference>
<feature type="transmembrane region" description="Helical" evidence="14">
    <location>
        <begin position="391"/>
        <end position="409"/>
    </location>
</feature>
<dbReference type="InterPro" id="IPR024320">
    <property type="entry name" value="LPG_synthase_C"/>
</dbReference>
<dbReference type="PANTHER" id="PTHR34697:SF2">
    <property type="entry name" value="PHOSPHATIDYLGLYCEROL LYSYLTRANSFERASE"/>
    <property type="match status" value="1"/>
</dbReference>
<evidence type="ECO:0000256" key="3">
    <source>
        <dbReference type="ARBA" id="ARBA00012014"/>
    </source>
</evidence>
<feature type="transmembrane region" description="Helical" evidence="14">
    <location>
        <begin position="324"/>
        <end position="347"/>
    </location>
</feature>
<dbReference type="Pfam" id="PF03706">
    <property type="entry name" value="LPG_synthase_TM"/>
    <property type="match status" value="1"/>
</dbReference>
<comment type="similarity">
    <text evidence="2 14">Belongs to the LPG synthase family.</text>
</comment>
<dbReference type="RefSeq" id="WP_338450394.1">
    <property type="nucleotide sequence ID" value="NZ_CP137640.1"/>
</dbReference>
<feature type="transmembrane region" description="Helical" evidence="14">
    <location>
        <begin position="128"/>
        <end position="152"/>
    </location>
</feature>
<evidence type="ECO:0000256" key="5">
    <source>
        <dbReference type="ARBA" id="ARBA00022475"/>
    </source>
</evidence>
<feature type="transmembrane region" description="Helical" evidence="14">
    <location>
        <begin position="359"/>
        <end position="379"/>
    </location>
</feature>
<feature type="domain" description="Phosphatidylglycerol lysyltransferase C-terminal" evidence="15">
    <location>
        <begin position="531"/>
        <end position="822"/>
    </location>
</feature>
<keyword evidence="10 14" id="KW-0472">Membrane</keyword>
<dbReference type="InterPro" id="IPR016181">
    <property type="entry name" value="Acyl_CoA_acyltransferase"/>
</dbReference>
<evidence type="ECO:0000256" key="8">
    <source>
        <dbReference type="ARBA" id="ARBA00022989"/>
    </source>
</evidence>
<feature type="transmembrane region" description="Helical" evidence="14">
    <location>
        <begin position="12"/>
        <end position="31"/>
    </location>
</feature>
<comment type="subcellular location">
    <subcellularLocation>
        <location evidence="1 14">Cell membrane</location>
        <topology evidence="1 14">Multi-pass membrane protein</topology>
    </subcellularLocation>
</comment>
<sequence length="848" mass="97269">MSKPYLKEKTVQFLKIIFPLILLVLATIEINKFAMDLNIQLLQHEIRQIPIATLVFVLLITIGSIFPMFFYDAVIIKILGIKIPKRQFIKQALIVNSFSNLIGFGGIIGVMLRTYFYQKDEFGKGHLLRTIAVVSLFLLTGISLLSWITIVGYRNIPLLVHTKWLYLTVIGVALYLPTLMIITLWRDKKNPDPSITIKVKFLLIFVSVLEWSAVLFVFWLLKSVLSISIPFGDLFAIFTVAACAGIVSLIPGGLGSFDLVFIWGVDYLGIQDEKVVVLLLLYRIGYFIIPFLVGAFLFIKAYWEKWNNTWGNLPNVFVQHISHWMLTILIFISGLILLLSAALPGIIERLKIAEDIFSLTIMSLSHQLSVATGFTLLGLSRGIQYKVKRAYYLTIVALSFAALFSLSKGFDYEEAIFLLVVALLLRLSKARFYREGYVLTWGKMIFDIFIILIITLMYLLIGYFNLPTSKFSIPTKFLPYIITDYHDLFYSAFIGLIIAIFIYCIGNFVGKSQKWPMDTSKNQEGKIYEHINKYKGNVLTHLIFLHDKYVFWNSKDNVLFPFQKYADKIVVLGDLTGEKSEFPHAIEEFLTISDLYGYTPIFYESSNDMLPILHENGFDFFKLGEEAFVDLENFSLSGKKMKVMRANKNKFERENFIFEIIKPPLGDDLLQKLKTVSNEWLAGRREKGFSLGFFDEAYLNRSEIAILKNINEDIIGFASLMPVYDNNQTISVDLMRFIPSSPSGTMDFIFLSLFEWAKEKGYNQFNLGMAPLSNVGLSKYSFFSEKVAAQIYLHGQVFYHFQGLRKFKEKYNVTWIPKYLAYRKKSSLPITMAQVTILIGKGKKIKKN</sequence>
<reference evidence="16 17" key="1">
    <citation type="submission" date="2023-10" db="EMBL/GenBank/DDBJ databases">
        <title>Niallia locisalis sp.nov. isolated from a salt pond sample.</title>
        <authorList>
            <person name="Li X.-J."/>
            <person name="Dong L."/>
        </authorList>
    </citation>
    <scope>NUCLEOTIDE SEQUENCE [LARGE SCALE GENOMIC DNA]</scope>
    <source>
        <strain evidence="16 17">DSM 29761</strain>
    </source>
</reference>
<feature type="transmembrane region" description="Helical" evidence="14">
    <location>
        <begin position="92"/>
        <end position="116"/>
    </location>
</feature>
<evidence type="ECO:0000256" key="7">
    <source>
        <dbReference type="ARBA" id="ARBA00022692"/>
    </source>
</evidence>
<dbReference type="NCBIfam" id="NF033480">
    <property type="entry name" value="bifunc_MprF"/>
    <property type="match status" value="1"/>
</dbReference>
<proteinExistence type="inferred from homology"/>
<keyword evidence="17" id="KW-1185">Reference proteome</keyword>
<evidence type="ECO:0000313" key="16">
    <source>
        <dbReference type="EMBL" id="WVX81466.1"/>
    </source>
</evidence>
<dbReference type="PANTHER" id="PTHR34697">
    <property type="entry name" value="PHOSPHATIDYLGLYCEROL LYSYLTRANSFERASE"/>
    <property type="match status" value="1"/>
</dbReference>
<evidence type="ECO:0000259" key="15">
    <source>
        <dbReference type="Pfam" id="PF09924"/>
    </source>
</evidence>
<keyword evidence="8 14" id="KW-1133">Transmembrane helix</keyword>
<evidence type="ECO:0000256" key="14">
    <source>
        <dbReference type="RuleBase" id="RU363042"/>
    </source>
</evidence>
<gene>
    <name evidence="14 16" type="primary">mprF</name>
    <name evidence="16" type="ORF">R4Z09_30730</name>
</gene>
<evidence type="ECO:0000256" key="6">
    <source>
        <dbReference type="ARBA" id="ARBA00022679"/>
    </source>
</evidence>
<evidence type="ECO:0000256" key="2">
    <source>
        <dbReference type="ARBA" id="ARBA00008627"/>
    </source>
</evidence>
<feature type="transmembrane region" description="Helical" evidence="14">
    <location>
        <begin position="233"/>
        <end position="264"/>
    </location>
</feature>
<evidence type="ECO:0000256" key="13">
    <source>
        <dbReference type="ARBA" id="ARBA00047540"/>
    </source>
</evidence>
<name>A0ABZ2CE89_9BACI</name>
<keyword evidence="5" id="KW-1003">Cell membrane</keyword>
<evidence type="ECO:0000256" key="9">
    <source>
        <dbReference type="ARBA" id="ARBA00023098"/>
    </source>
</evidence>
<evidence type="ECO:0000256" key="12">
    <source>
        <dbReference type="ARBA" id="ARBA00031899"/>
    </source>
</evidence>
<comment type="function">
    <text evidence="14">Catalyzes the transfer of a lysyl group from L-lysyl-tRNA(Lys) to membrane-bound phosphatidylglycerol (PG), which produces lysylphosphatidylglycerol (LPG), a major component of the bacterial membrane with a positive net charge. LPG synthesis contributes to bacterial virulence as it is involved in the resistance mechanism against cationic antimicrobial peptides (CAMP) produces by the host's immune system (defensins, cathelicidins) and by the competing microorganisms.</text>
</comment>
<evidence type="ECO:0000256" key="10">
    <source>
        <dbReference type="ARBA" id="ARBA00023136"/>
    </source>
</evidence>
<accession>A0ABZ2CE89</accession>
<feature type="transmembrane region" description="Helical" evidence="14">
    <location>
        <begin position="488"/>
        <end position="509"/>
    </location>
</feature>
<feature type="transmembrane region" description="Helical" evidence="14">
    <location>
        <begin position="444"/>
        <end position="464"/>
    </location>
</feature>
<dbReference type="Proteomes" id="UP001357223">
    <property type="component" value="Chromosome"/>
</dbReference>
<keyword evidence="11 14" id="KW-0046">Antibiotic resistance</keyword>
<keyword evidence="6 14" id="KW-0808">Transferase</keyword>
<dbReference type="EC" id="2.3.2.3" evidence="3 14"/>
<keyword evidence="9 14" id="KW-0443">Lipid metabolism</keyword>
<comment type="catalytic activity">
    <reaction evidence="13 14">
        <text>L-lysyl-tRNA(Lys) + a 1,2-diacyl-sn-glycero-3-phospho-(1'-sn-glycerol) = a 1,2-diacyl-sn-glycero-3-phospho-1'-(3'-O-L-lysyl)-sn-glycerol + tRNA(Lys)</text>
        <dbReference type="Rhea" id="RHEA:10668"/>
        <dbReference type="Rhea" id="RHEA-COMP:9696"/>
        <dbReference type="Rhea" id="RHEA-COMP:9697"/>
        <dbReference type="ChEBI" id="CHEBI:64716"/>
        <dbReference type="ChEBI" id="CHEBI:75792"/>
        <dbReference type="ChEBI" id="CHEBI:78442"/>
        <dbReference type="ChEBI" id="CHEBI:78529"/>
        <dbReference type="EC" id="2.3.2.3"/>
    </reaction>
</comment>